<protein>
    <submittedName>
        <fullName evidence="1">Uncharacterized protein</fullName>
    </submittedName>
</protein>
<keyword evidence="2" id="KW-1185">Reference proteome</keyword>
<reference evidence="1" key="1">
    <citation type="submission" date="2020-11" db="EMBL/GenBank/DDBJ databases">
        <title>Isolation and identification of active actinomycetes.</title>
        <authorList>
            <person name="Sun X."/>
        </authorList>
    </citation>
    <scope>NUCLEOTIDE SEQUENCE</scope>
    <source>
        <strain evidence="1">NEAU-A11</strain>
    </source>
</reference>
<evidence type="ECO:0000313" key="1">
    <source>
        <dbReference type="EMBL" id="MBG0568078.1"/>
    </source>
</evidence>
<dbReference type="RefSeq" id="WP_196419854.1">
    <property type="nucleotide sequence ID" value="NZ_JADQTO010000034.1"/>
</dbReference>
<evidence type="ECO:0000313" key="2">
    <source>
        <dbReference type="Proteomes" id="UP000598146"/>
    </source>
</evidence>
<proteinExistence type="predicted"/>
<comment type="caution">
    <text evidence="1">The sequence shown here is derived from an EMBL/GenBank/DDBJ whole genome shotgun (WGS) entry which is preliminary data.</text>
</comment>
<name>A0A931G1M8_9ACTN</name>
<sequence>MPFNLHTCVSVTCDECAEGWGEDFTVHFASEAEALSELRRDGWLVMGNKLRCPSCALHADCLATGHRHGDWEPREMHGVTFRVRFCEHCGEMNTDPSRDQLTNLWRLAAMVNEIDVREGGPI</sequence>
<dbReference type="EMBL" id="JADQTO010000034">
    <property type="protein sequence ID" value="MBG0568078.1"/>
    <property type="molecule type" value="Genomic_DNA"/>
</dbReference>
<accession>A0A931G1M8</accession>
<organism evidence="1 2">
    <name type="scientific">Actinoplanes aureus</name>
    <dbReference type="NCBI Taxonomy" id="2792083"/>
    <lineage>
        <taxon>Bacteria</taxon>
        <taxon>Bacillati</taxon>
        <taxon>Actinomycetota</taxon>
        <taxon>Actinomycetes</taxon>
        <taxon>Micromonosporales</taxon>
        <taxon>Micromonosporaceae</taxon>
        <taxon>Actinoplanes</taxon>
    </lineage>
</organism>
<dbReference type="AlphaFoldDB" id="A0A931G1M8"/>
<dbReference type="Proteomes" id="UP000598146">
    <property type="component" value="Unassembled WGS sequence"/>
</dbReference>
<gene>
    <name evidence="1" type="ORF">I4J89_42270</name>
</gene>